<dbReference type="InterPro" id="IPR006059">
    <property type="entry name" value="SBP"/>
</dbReference>
<dbReference type="RefSeq" id="WP_117361308.1">
    <property type="nucleotide sequence ID" value="NZ_QURH01001011.1"/>
</dbReference>
<keyword evidence="4" id="KW-0732">Signal</keyword>
<dbReference type="SUPFAM" id="SSF53850">
    <property type="entry name" value="Periplasmic binding protein-like II"/>
    <property type="match status" value="1"/>
</dbReference>
<evidence type="ECO:0000313" key="8">
    <source>
        <dbReference type="Proteomes" id="UP000261811"/>
    </source>
</evidence>
<dbReference type="Pfam" id="PF13416">
    <property type="entry name" value="SBP_bac_8"/>
    <property type="match status" value="1"/>
</dbReference>
<evidence type="ECO:0000313" key="7">
    <source>
        <dbReference type="EMBL" id="RFU37063.1"/>
    </source>
</evidence>
<name>A0A372JAM9_9ACTN</name>
<comment type="subcellular location">
    <subcellularLocation>
        <location evidence="1">Cell envelope</location>
    </subcellularLocation>
</comment>
<evidence type="ECO:0000256" key="5">
    <source>
        <dbReference type="ARBA" id="ARBA00049629"/>
    </source>
</evidence>
<proteinExistence type="inferred from homology"/>
<dbReference type="InterPro" id="IPR050490">
    <property type="entry name" value="Bact_solute-bd_prot1"/>
</dbReference>
<dbReference type="Proteomes" id="UP000261811">
    <property type="component" value="Unassembled WGS sequence"/>
</dbReference>
<evidence type="ECO:0000256" key="3">
    <source>
        <dbReference type="ARBA" id="ARBA00022448"/>
    </source>
</evidence>
<comment type="caution">
    <text evidence="7">The sequence shown here is derived from an EMBL/GenBank/DDBJ whole genome shotgun (WGS) entry which is preliminary data.</text>
</comment>
<dbReference type="PANTHER" id="PTHR43649:SF28">
    <property type="entry name" value="BINDING PROTEIN COMPONENT OF ABC SUGAR TRANSPORTER-RELATED"/>
    <property type="match status" value="1"/>
</dbReference>
<sequence length="442" mass="46839">MLGSRVRTHRVRGRGGLTAMTAVALGGALVLAGCGGGGGDKKSSDKSKVEVFSWWTGPGEADGLAAMKADFEKNNPGTTFENAAIAGGSGTQAKAVLASRLQNRKPPDSFQGHAGAELLDYIKAGQIEPLNSFYDDNGMTKVYPKQLLDQISYQGKIYSVPVNIHRSNMLWYSPAVLKAAGIAGPPKTVAEFVADLKQVQAKTKKVPLSLGAQWTADHLLESVLLGDLGADGYNALWKPGADWSGPQVTKALGDFAEIMKYTSVEAASTDWQGASKAVVDGKAAFNIMGDWAYGYFIGSAPNGLGKKLGTDFNYAASPGTDGTYLWLSDSFTLPKGAPHRAGALAWLKEAGSKQGQDLFNPKKGSIPARTDADKSLYTGYLSYALQQWTNPSTKLAGSMWHGVVANNKWHTDIDTAVGLFLQSKDAAKLQKALADAAKNDAQ</sequence>
<evidence type="ECO:0000256" key="2">
    <source>
        <dbReference type="ARBA" id="ARBA00008520"/>
    </source>
</evidence>
<protein>
    <recommendedName>
        <fullName evidence="6">Probable sugar-binding periplasmic protein</fullName>
    </recommendedName>
</protein>
<dbReference type="AlphaFoldDB" id="A0A372JAM9"/>
<dbReference type="Gene3D" id="3.40.190.10">
    <property type="entry name" value="Periplasmic binding protein-like II"/>
    <property type="match status" value="2"/>
</dbReference>
<evidence type="ECO:0000256" key="6">
    <source>
        <dbReference type="ARBA" id="ARBA00049753"/>
    </source>
</evidence>
<reference evidence="7 8" key="1">
    <citation type="submission" date="2018-08" db="EMBL/GenBank/DDBJ databases">
        <title>Actinomadura jelena sp. nov., a novel Actinomycete isolated from soil in Chad.</title>
        <authorList>
            <person name="Shi L."/>
        </authorList>
    </citation>
    <scope>NUCLEOTIDE SEQUENCE [LARGE SCALE GENOMIC DNA]</scope>
    <source>
        <strain evidence="7 8">NEAU-G17</strain>
    </source>
</reference>
<accession>A0A372JAM9</accession>
<keyword evidence="3" id="KW-0813">Transport</keyword>
<dbReference type="PANTHER" id="PTHR43649">
    <property type="entry name" value="ARABINOSE-BINDING PROTEIN-RELATED"/>
    <property type="match status" value="1"/>
</dbReference>
<evidence type="ECO:0000256" key="4">
    <source>
        <dbReference type="ARBA" id="ARBA00022729"/>
    </source>
</evidence>
<dbReference type="OrthoDB" id="5580590at2"/>
<organism evidence="7 8">
    <name type="scientific">Actinomadura logoneensis</name>
    <dbReference type="NCBI Taxonomy" id="2293572"/>
    <lineage>
        <taxon>Bacteria</taxon>
        <taxon>Bacillati</taxon>
        <taxon>Actinomycetota</taxon>
        <taxon>Actinomycetes</taxon>
        <taxon>Streptosporangiales</taxon>
        <taxon>Thermomonosporaceae</taxon>
        <taxon>Actinomadura</taxon>
    </lineage>
</organism>
<keyword evidence="8" id="KW-1185">Reference proteome</keyword>
<dbReference type="GO" id="GO:0030313">
    <property type="term" value="C:cell envelope"/>
    <property type="evidence" value="ECO:0007669"/>
    <property type="project" value="UniProtKB-SubCell"/>
</dbReference>
<comment type="similarity">
    <text evidence="2">Belongs to the bacterial solute-binding protein 1 family.</text>
</comment>
<dbReference type="EMBL" id="QURH01001011">
    <property type="protein sequence ID" value="RFU37063.1"/>
    <property type="molecule type" value="Genomic_DNA"/>
</dbReference>
<evidence type="ECO:0000256" key="1">
    <source>
        <dbReference type="ARBA" id="ARBA00004196"/>
    </source>
</evidence>
<comment type="function">
    <text evidence="5">Part of a binding-protein-dependent transport system for a sugar.</text>
</comment>
<dbReference type="PROSITE" id="PS51257">
    <property type="entry name" value="PROKAR_LIPOPROTEIN"/>
    <property type="match status" value="1"/>
</dbReference>
<gene>
    <name evidence="7" type="ORF">DZF91_34885</name>
</gene>